<evidence type="ECO:0000313" key="3">
    <source>
        <dbReference type="Proteomes" id="UP000626656"/>
    </source>
</evidence>
<dbReference type="Proteomes" id="UP000626656">
    <property type="component" value="Unassembled WGS sequence"/>
</dbReference>
<comment type="caution">
    <text evidence="2">The sequence shown here is derived from an EMBL/GenBank/DDBJ whole genome shotgun (WGS) entry which is preliminary data.</text>
</comment>
<dbReference type="Pfam" id="PF10546">
    <property type="entry name" value="P63C"/>
    <property type="match status" value="1"/>
</dbReference>
<proteinExistence type="predicted"/>
<keyword evidence="3" id="KW-1185">Reference proteome</keyword>
<sequence>MSKKILKTIKEGVLKIGELELNVAVLDGGVRVITTSAVFKALNRPTRGNSRVINIPVFMDAKNLQPFISKDLMEVTKKVVFIDKNGKKQTGYEASILPLVSELYLKARENGVITTKSQLATAQKAEILSRSLARVGIISLVDEATGYQYKRDKNDLQVILGAYISEEVAKWQLTFTEEFYDQIFRLWKQTYNKAKPKQSRPAFFGTLTNKYIYKPIQSGVVLDEIKQKASDDNNKARFHQYLTEDIGKKHLVKQITEVTVLMSICDDKNQFIELFKKKYDKNYQLSLFGDLPIASEKKKQKIPTELNNITKKVMDYKIDPNSPLPNNTFKKSI</sequence>
<accession>A0ABN7GCJ6</accession>
<dbReference type="EMBL" id="CAHJWF010000332">
    <property type="protein sequence ID" value="CAB5506463.1"/>
    <property type="molecule type" value="Genomic_DNA"/>
</dbReference>
<protein>
    <submittedName>
        <fullName evidence="2">Phage protein (ACLAME 496)</fullName>
    </submittedName>
</protein>
<gene>
    <name evidence="2" type="ORF">AZO1586I_1618</name>
</gene>
<evidence type="ECO:0000259" key="1">
    <source>
        <dbReference type="Pfam" id="PF10546"/>
    </source>
</evidence>
<name>A0ABN7GCJ6_9GAMM</name>
<evidence type="ECO:0000313" key="2">
    <source>
        <dbReference type="EMBL" id="CAB5506463.1"/>
    </source>
</evidence>
<organism evidence="2 3">
    <name type="scientific">Bathymodiolus thermophilus thioautotrophic gill symbiont</name>
    <dbReference type="NCBI Taxonomy" id="2360"/>
    <lineage>
        <taxon>Bacteria</taxon>
        <taxon>Pseudomonadati</taxon>
        <taxon>Pseudomonadota</taxon>
        <taxon>Gammaproteobacteria</taxon>
        <taxon>sulfur-oxidizing symbionts</taxon>
    </lineage>
</organism>
<feature type="domain" description="Bacteriophage Mx8 p63 C-terminal" evidence="1">
    <location>
        <begin position="159"/>
        <end position="251"/>
    </location>
</feature>
<dbReference type="RefSeq" id="WP_202784445.1">
    <property type="nucleotide sequence ID" value="NZ_CAHJWF010000332.1"/>
</dbReference>
<reference evidence="2 3" key="1">
    <citation type="submission" date="2020-05" db="EMBL/GenBank/DDBJ databases">
        <authorList>
            <person name="Petersen J."/>
            <person name="Sayavedra L."/>
        </authorList>
    </citation>
    <scope>NUCLEOTIDE SEQUENCE [LARGE SCALE GENOMIC DNA]</scope>
    <source>
        <strain evidence="2">B azoricus SOX ET2 1586I</strain>
    </source>
</reference>
<dbReference type="InterPro" id="IPR018874">
    <property type="entry name" value="Phage_Mx8_p63_C"/>
</dbReference>